<protein>
    <submittedName>
        <fullName evidence="2">Sulfite reductase</fullName>
    </submittedName>
</protein>
<reference evidence="2 3" key="1">
    <citation type="submission" date="2018-01" db="EMBL/GenBank/DDBJ databases">
        <title>Metagenomic assembled genomes from two thermal pools in the Uzon Caldera, Kamchatka, Russia.</title>
        <authorList>
            <person name="Wilkins L."/>
            <person name="Ettinger C."/>
        </authorList>
    </citation>
    <scope>NUCLEOTIDE SEQUENCE [LARGE SCALE GENOMIC DNA]</scope>
    <source>
        <strain evidence="2">ZAV-15</strain>
    </source>
</reference>
<dbReference type="InterPro" id="IPR036390">
    <property type="entry name" value="WH_DNA-bd_sf"/>
</dbReference>
<dbReference type="InterPro" id="IPR014793">
    <property type="entry name" value="DsrD"/>
</dbReference>
<dbReference type="InterPro" id="IPR036388">
    <property type="entry name" value="WH-like_DNA-bd_sf"/>
</dbReference>
<feature type="non-terminal residue" evidence="2">
    <location>
        <position position="85"/>
    </location>
</feature>
<accession>A0A2N7PIX7</accession>
<dbReference type="AlphaFoldDB" id="A0A2N7PIX7"/>
<sequence>MDKETLKQKILEVMQKKAGSGGKSKIYLKDLQREIPDANPRDIKNAANELVKEGKLEYFSTGSTVMFGLPGVGMGLEAGMEKPKE</sequence>
<evidence type="ECO:0000259" key="1">
    <source>
        <dbReference type="Pfam" id="PF08679"/>
    </source>
</evidence>
<proteinExistence type="predicted"/>
<dbReference type="SUPFAM" id="SSF46785">
    <property type="entry name" value="Winged helix' DNA-binding domain"/>
    <property type="match status" value="1"/>
</dbReference>
<comment type="caution">
    <text evidence="2">The sequence shown here is derived from an EMBL/GenBank/DDBJ whole genome shotgun (WGS) entry which is preliminary data.</text>
</comment>
<evidence type="ECO:0000313" key="3">
    <source>
        <dbReference type="Proteomes" id="UP000235731"/>
    </source>
</evidence>
<name>A0A2N7PIX7_9BACT</name>
<dbReference type="EMBL" id="PNIE01000064">
    <property type="protein sequence ID" value="PMP62420.1"/>
    <property type="molecule type" value="Genomic_DNA"/>
</dbReference>
<dbReference type="Gene3D" id="1.10.10.10">
    <property type="entry name" value="Winged helix-like DNA-binding domain superfamily/Winged helix DNA-binding domain"/>
    <property type="match status" value="1"/>
</dbReference>
<dbReference type="Pfam" id="PF08679">
    <property type="entry name" value="DsrD"/>
    <property type="match status" value="1"/>
</dbReference>
<dbReference type="Proteomes" id="UP000235731">
    <property type="component" value="Unassembled WGS sequence"/>
</dbReference>
<gene>
    <name evidence="2" type="ORF">C0197_04565</name>
</gene>
<feature type="domain" description="Dissimilatory sulphite reductase D" evidence="1">
    <location>
        <begin position="6"/>
        <end position="71"/>
    </location>
</feature>
<organism evidence="2 3">
    <name type="scientific">Caldimicrobium thiodismutans</name>
    <dbReference type="NCBI Taxonomy" id="1653476"/>
    <lineage>
        <taxon>Bacteria</taxon>
        <taxon>Pseudomonadati</taxon>
        <taxon>Thermodesulfobacteriota</taxon>
        <taxon>Thermodesulfobacteria</taxon>
        <taxon>Thermodesulfobacteriales</taxon>
        <taxon>Thermodesulfobacteriaceae</taxon>
        <taxon>Caldimicrobium</taxon>
    </lineage>
</organism>
<evidence type="ECO:0000313" key="2">
    <source>
        <dbReference type="EMBL" id="PMP62420.1"/>
    </source>
</evidence>